<evidence type="ECO:0000313" key="2">
    <source>
        <dbReference type="Proteomes" id="UP000501868"/>
    </source>
</evidence>
<sequence length="88" mass="10358">MIKKTAFDYHKELIQAKEFISSIEHTLEMIKSALPISEAQSEQGQLSEWENYSPVRALYLSQDDLKKVYTSAKKREKFIETKLSSYYF</sequence>
<name>A0A6H1NWF3_PRIMG</name>
<accession>A0A6H1NWF3</accession>
<dbReference type="Proteomes" id="UP000501868">
    <property type="component" value="Chromosome"/>
</dbReference>
<protein>
    <submittedName>
        <fullName evidence="1">Uncharacterized protein</fullName>
    </submittedName>
</protein>
<reference evidence="1 2" key="2">
    <citation type="submission" date="2020-04" db="EMBL/GenBank/DDBJ databases">
        <authorList>
            <person name="Fomenkov A."/>
            <person name="Anton B.P."/>
            <person name="Roberts R.J."/>
        </authorList>
    </citation>
    <scope>NUCLEOTIDE SEQUENCE [LARGE SCALE GENOMIC DNA]</scope>
    <source>
        <strain evidence="1 2">S2</strain>
    </source>
</reference>
<evidence type="ECO:0000313" key="1">
    <source>
        <dbReference type="EMBL" id="QIZ05630.1"/>
    </source>
</evidence>
<gene>
    <name evidence="1" type="ORF">HFZ78_01795</name>
</gene>
<proteinExistence type="predicted"/>
<organism evidence="1 2">
    <name type="scientific">Priestia megaterium</name>
    <name type="common">Bacillus megaterium</name>
    <dbReference type="NCBI Taxonomy" id="1404"/>
    <lineage>
        <taxon>Bacteria</taxon>
        <taxon>Bacillati</taxon>
        <taxon>Bacillota</taxon>
        <taxon>Bacilli</taxon>
        <taxon>Bacillales</taxon>
        <taxon>Bacillaceae</taxon>
        <taxon>Priestia</taxon>
    </lineage>
</organism>
<reference evidence="1 2" key="1">
    <citation type="submission" date="2020-04" db="EMBL/GenBank/DDBJ databases">
        <title>Genome-Wide Identification of 5-Methylcytosine Sites in Bacterial Genomes By High-Throughput Sequencing of MspJI Restriction Fragments.</title>
        <authorList>
            <person name="Wu V."/>
        </authorList>
    </citation>
    <scope>NUCLEOTIDE SEQUENCE [LARGE SCALE GENOMIC DNA]</scope>
    <source>
        <strain evidence="1 2">S2</strain>
    </source>
</reference>
<dbReference type="AlphaFoldDB" id="A0A6H1NWF3"/>
<dbReference type="EMBL" id="CP051128">
    <property type="protein sequence ID" value="QIZ05630.1"/>
    <property type="molecule type" value="Genomic_DNA"/>
</dbReference>